<comment type="caution">
    <text evidence="2">The sequence shown here is derived from an EMBL/GenBank/DDBJ whole genome shotgun (WGS) entry which is preliminary data.</text>
</comment>
<feature type="region of interest" description="Disordered" evidence="1">
    <location>
        <begin position="1"/>
        <end position="24"/>
    </location>
</feature>
<evidence type="ECO:0000313" key="2">
    <source>
        <dbReference type="EMBL" id="GBP64896.1"/>
    </source>
</evidence>
<name>A0A4C1XLV4_EUMVA</name>
<dbReference type="AlphaFoldDB" id="A0A4C1XLV4"/>
<accession>A0A4C1XLV4</accession>
<organism evidence="2 3">
    <name type="scientific">Eumeta variegata</name>
    <name type="common">Bagworm moth</name>
    <name type="synonym">Eumeta japonica</name>
    <dbReference type="NCBI Taxonomy" id="151549"/>
    <lineage>
        <taxon>Eukaryota</taxon>
        <taxon>Metazoa</taxon>
        <taxon>Ecdysozoa</taxon>
        <taxon>Arthropoda</taxon>
        <taxon>Hexapoda</taxon>
        <taxon>Insecta</taxon>
        <taxon>Pterygota</taxon>
        <taxon>Neoptera</taxon>
        <taxon>Endopterygota</taxon>
        <taxon>Lepidoptera</taxon>
        <taxon>Glossata</taxon>
        <taxon>Ditrysia</taxon>
        <taxon>Tineoidea</taxon>
        <taxon>Psychidae</taxon>
        <taxon>Oiketicinae</taxon>
        <taxon>Eumeta</taxon>
    </lineage>
</organism>
<keyword evidence="3" id="KW-1185">Reference proteome</keyword>
<evidence type="ECO:0000313" key="3">
    <source>
        <dbReference type="Proteomes" id="UP000299102"/>
    </source>
</evidence>
<reference evidence="2 3" key="1">
    <citation type="journal article" date="2019" name="Commun. Biol.">
        <title>The bagworm genome reveals a unique fibroin gene that provides high tensile strength.</title>
        <authorList>
            <person name="Kono N."/>
            <person name="Nakamura H."/>
            <person name="Ohtoshi R."/>
            <person name="Tomita M."/>
            <person name="Numata K."/>
            <person name="Arakawa K."/>
        </authorList>
    </citation>
    <scope>NUCLEOTIDE SEQUENCE [LARGE SCALE GENOMIC DNA]</scope>
</reference>
<dbReference type="EMBL" id="BGZK01000913">
    <property type="protein sequence ID" value="GBP64896.1"/>
    <property type="molecule type" value="Genomic_DNA"/>
</dbReference>
<proteinExistence type="predicted"/>
<evidence type="ECO:0000256" key="1">
    <source>
        <dbReference type="SAM" id="MobiDB-lite"/>
    </source>
</evidence>
<protein>
    <submittedName>
        <fullName evidence="2">Uncharacterized protein</fullName>
    </submittedName>
</protein>
<sequence>MRCDTKSVVERSPATDFTSTPPRTPRLAGVVDSLRHVSSATPAIESIIIGEKRIASRAWDSLRSSKGRPPVLVTDGLKSSAMKV</sequence>
<gene>
    <name evidence="2" type="ORF">EVAR_49189_1</name>
</gene>
<dbReference type="Proteomes" id="UP000299102">
    <property type="component" value="Unassembled WGS sequence"/>
</dbReference>